<keyword evidence="2" id="KW-1185">Reference proteome</keyword>
<dbReference type="STRING" id="1423820.FC64_GL000833"/>
<reference evidence="1 2" key="1">
    <citation type="journal article" date="2015" name="Genome Announc.">
        <title>Expanding the biotechnology potential of lactobacilli through comparative genomics of 213 strains and associated genera.</title>
        <authorList>
            <person name="Sun Z."/>
            <person name="Harris H.M."/>
            <person name="McCann A."/>
            <person name="Guo C."/>
            <person name="Argimon S."/>
            <person name="Zhang W."/>
            <person name="Yang X."/>
            <person name="Jeffery I.B."/>
            <person name="Cooney J.C."/>
            <person name="Kagawa T.F."/>
            <person name="Liu W."/>
            <person name="Song Y."/>
            <person name="Salvetti E."/>
            <person name="Wrobel A."/>
            <person name="Rasinkangas P."/>
            <person name="Parkhill J."/>
            <person name="Rea M.C."/>
            <person name="O'Sullivan O."/>
            <person name="Ritari J."/>
            <person name="Douillard F.P."/>
            <person name="Paul Ross R."/>
            <person name="Yang R."/>
            <person name="Briner A.E."/>
            <person name="Felis G.E."/>
            <person name="de Vos W.M."/>
            <person name="Barrangou R."/>
            <person name="Klaenhammer T.R."/>
            <person name="Caufield P.W."/>
            <person name="Cui Y."/>
            <person name="Zhang H."/>
            <person name="O'Toole P.W."/>
        </authorList>
    </citation>
    <scope>NUCLEOTIDE SEQUENCE [LARGE SCALE GENOMIC DNA]</scope>
    <source>
        <strain evidence="1 2">DSM 20653</strain>
    </source>
</reference>
<dbReference type="AlphaFoldDB" id="A0A0R1ZBG2"/>
<sequence length="329" mass="39224">MNLPYYYDKFIDAHHLNTPWTNQFEQDYRKQNHNEFNKLSKFDISKMQALYNPQQLKDDSLVQYESVYMIAVDLGVNHKKISKALKTDKFKEIDKFSKKFYPPYDLRYNIVTQKEQFERFNRTCIDENMLKTKILIILLENLNKVFNNRKFKLRNEQNNILQNYPSKFTNIVYDALVTLPPNLVAYRIKKNILRFLESTDKQSKILLSQINNTKINLDNLYNFCENIDSLNLIPNGKQCVKDVILLTLFANFNNSNKILGKSQNIEYYRVDVKYDLLIFFEKNNSNITKNELENIKRLKSNIDLLIQSGDLNKDDLKLIWMLSYPPYEI</sequence>
<dbReference type="RefSeq" id="WP_057906726.1">
    <property type="nucleotide sequence ID" value="NZ_AYYZ01000026.1"/>
</dbReference>
<dbReference type="PATRIC" id="fig|1423820.4.peg.852"/>
<gene>
    <name evidence="1" type="ORF">FC64_GL000833</name>
</gene>
<evidence type="ECO:0000313" key="1">
    <source>
        <dbReference type="EMBL" id="KRM52126.1"/>
    </source>
</evidence>
<protein>
    <submittedName>
        <fullName evidence="1">Uncharacterized protein</fullName>
    </submittedName>
</protein>
<proteinExistence type="predicted"/>
<accession>A0A0R1ZBG2</accession>
<comment type="caution">
    <text evidence="1">The sequence shown here is derived from an EMBL/GenBank/DDBJ whole genome shotgun (WGS) entry which is preliminary data.</text>
</comment>
<dbReference type="EMBL" id="AYYZ01000026">
    <property type="protein sequence ID" value="KRM52126.1"/>
    <property type="molecule type" value="Genomic_DNA"/>
</dbReference>
<name>A0A0R1ZBG2_9LACO</name>
<evidence type="ECO:0000313" key="2">
    <source>
        <dbReference type="Proteomes" id="UP000051291"/>
    </source>
</evidence>
<dbReference type="Proteomes" id="UP000051291">
    <property type="component" value="Unassembled WGS sequence"/>
</dbReference>
<organism evidence="1 2">
    <name type="scientific">Ligilactobacillus araffinosus DSM 20653</name>
    <dbReference type="NCBI Taxonomy" id="1423820"/>
    <lineage>
        <taxon>Bacteria</taxon>
        <taxon>Bacillati</taxon>
        <taxon>Bacillota</taxon>
        <taxon>Bacilli</taxon>
        <taxon>Lactobacillales</taxon>
        <taxon>Lactobacillaceae</taxon>
        <taxon>Ligilactobacillus</taxon>
    </lineage>
</organism>